<organism evidence="1 2">
    <name type="scientific">Tahibacter soli</name>
    <dbReference type="NCBI Taxonomy" id="2983605"/>
    <lineage>
        <taxon>Bacteria</taxon>
        <taxon>Pseudomonadati</taxon>
        <taxon>Pseudomonadota</taxon>
        <taxon>Gammaproteobacteria</taxon>
        <taxon>Lysobacterales</taxon>
        <taxon>Rhodanobacteraceae</taxon>
        <taxon>Tahibacter</taxon>
    </lineage>
</organism>
<comment type="caution">
    <text evidence="1">The sequence shown here is derived from an EMBL/GenBank/DDBJ whole genome shotgun (WGS) entry which is preliminary data.</text>
</comment>
<evidence type="ECO:0000313" key="2">
    <source>
        <dbReference type="Proteomes" id="UP001139971"/>
    </source>
</evidence>
<sequence length="100" mass="11199">MNKMANINRDFVKGVVVGAIQSLMRDKDFIVNEEDSIVFDSILYGDDFGNVLIIEIEDKLKIRTPTSEWSNVYTVRQAIDLVARACAASEPESPGHLEKP</sequence>
<accession>A0A9X3YNH5</accession>
<reference evidence="1" key="1">
    <citation type="submission" date="2023-02" db="EMBL/GenBank/DDBJ databases">
        <title>Tahibacter soli sp. nov. isolated from soil.</title>
        <authorList>
            <person name="Baek J.H."/>
            <person name="Lee J.K."/>
            <person name="Choi D.G."/>
            <person name="Jeon C.O."/>
        </authorList>
    </citation>
    <scope>NUCLEOTIDE SEQUENCE</scope>
    <source>
        <strain evidence="1">BL</strain>
    </source>
</reference>
<name>A0A9X3YNH5_9GAMM</name>
<dbReference type="Proteomes" id="UP001139971">
    <property type="component" value="Unassembled WGS sequence"/>
</dbReference>
<proteinExistence type="predicted"/>
<dbReference type="AlphaFoldDB" id="A0A9X3YNH5"/>
<evidence type="ECO:0000313" key="1">
    <source>
        <dbReference type="EMBL" id="MDC8014003.1"/>
    </source>
</evidence>
<protein>
    <submittedName>
        <fullName evidence="1">Uncharacterized protein</fullName>
    </submittedName>
</protein>
<dbReference type="RefSeq" id="WP_272842009.1">
    <property type="nucleotide sequence ID" value="NZ_JAOVZO020000018.1"/>
</dbReference>
<keyword evidence="2" id="KW-1185">Reference proteome</keyword>
<dbReference type="EMBL" id="JAOVZO020000018">
    <property type="protein sequence ID" value="MDC8014003.1"/>
    <property type="molecule type" value="Genomic_DNA"/>
</dbReference>
<gene>
    <name evidence="1" type="ORF">OD750_015775</name>
</gene>